<evidence type="ECO:0000259" key="6">
    <source>
        <dbReference type="PROSITE" id="PS50977"/>
    </source>
</evidence>
<sequence length="223" mass="24561">MAEGRTPSKQEILTQAAQCFMERGFHATSIDDVARRLGSTKGRVYHHYASKVELFFDVHREGMAHLFAAIEPARQTGGDAMTVLTAMLRAHAMAVLEHHTFESVVAQGVQIHRFGATTPGQRATLDELIASRDRFEQLFKDQVSAARQEGSLADVDVSIAVKTLLGGIQWSLIWYRPEADADADARARLADQMVRTLIDGVRARQPAPSRRGRSASAHKRAAS</sequence>
<dbReference type="Proteomes" id="UP000721236">
    <property type="component" value="Unassembled WGS sequence"/>
</dbReference>
<dbReference type="Pfam" id="PF00440">
    <property type="entry name" value="TetR_N"/>
    <property type="match status" value="1"/>
</dbReference>
<evidence type="ECO:0000313" key="8">
    <source>
        <dbReference type="Proteomes" id="UP000721236"/>
    </source>
</evidence>
<dbReference type="InterPro" id="IPR050109">
    <property type="entry name" value="HTH-type_TetR-like_transc_reg"/>
</dbReference>
<dbReference type="InterPro" id="IPR041490">
    <property type="entry name" value="KstR2_TetR_C"/>
</dbReference>
<evidence type="ECO:0000256" key="2">
    <source>
        <dbReference type="ARBA" id="ARBA00023125"/>
    </source>
</evidence>
<evidence type="ECO:0000256" key="1">
    <source>
        <dbReference type="ARBA" id="ARBA00023015"/>
    </source>
</evidence>
<comment type="caution">
    <text evidence="7">The sequence shown here is derived from an EMBL/GenBank/DDBJ whole genome shotgun (WGS) entry which is preliminary data.</text>
</comment>
<evidence type="ECO:0000256" key="4">
    <source>
        <dbReference type="PROSITE-ProRule" id="PRU00335"/>
    </source>
</evidence>
<reference evidence="7 8" key="1">
    <citation type="submission" date="2021-08" db="EMBL/GenBank/DDBJ databases">
        <authorList>
            <person name="Peeters C."/>
        </authorList>
    </citation>
    <scope>NUCLEOTIDE SEQUENCE [LARGE SCALE GENOMIC DNA]</scope>
    <source>
        <strain evidence="7 8">LMG 21510</strain>
    </source>
</reference>
<feature type="DNA-binding region" description="H-T-H motif" evidence="4">
    <location>
        <begin position="29"/>
        <end position="48"/>
    </location>
</feature>
<keyword evidence="1" id="KW-0805">Transcription regulation</keyword>
<keyword evidence="8" id="KW-1185">Reference proteome</keyword>
<gene>
    <name evidence="7" type="primary">kstR2_1</name>
    <name evidence="7" type="ORF">LMG21510_01127</name>
</gene>
<dbReference type="Pfam" id="PF17932">
    <property type="entry name" value="TetR_C_24"/>
    <property type="match status" value="1"/>
</dbReference>
<organism evidence="7 8">
    <name type="scientific">Cupriavidus respiraculi</name>
    <dbReference type="NCBI Taxonomy" id="195930"/>
    <lineage>
        <taxon>Bacteria</taxon>
        <taxon>Pseudomonadati</taxon>
        <taxon>Pseudomonadota</taxon>
        <taxon>Betaproteobacteria</taxon>
        <taxon>Burkholderiales</taxon>
        <taxon>Burkholderiaceae</taxon>
        <taxon>Cupriavidus</taxon>
    </lineage>
</organism>
<dbReference type="SUPFAM" id="SSF48498">
    <property type="entry name" value="Tetracyclin repressor-like, C-terminal domain"/>
    <property type="match status" value="1"/>
</dbReference>
<dbReference type="InterPro" id="IPR001647">
    <property type="entry name" value="HTH_TetR"/>
</dbReference>
<dbReference type="RefSeq" id="WP_224040207.1">
    <property type="nucleotide sequence ID" value="NZ_CAJZAH010000001.1"/>
</dbReference>
<dbReference type="PANTHER" id="PTHR30055">
    <property type="entry name" value="HTH-TYPE TRANSCRIPTIONAL REGULATOR RUTR"/>
    <property type="match status" value="1"/>
</dbReference>
<proteinExistence type="predicted"/>
<dbReference type="EMBL" id="CAJZAH010000001">
    <property type="protein sequence ID" value="CAG9168551.1"/>
    <property type="molecule type" value="Genomic_DNA"/>
</dbReference>
<dbReference type="Gene3D" id="1.10.357.10">
    <property type="entry name" value="Tetracycline Repressor, domain 2"/>
    <property type="match status" value="1"/>
</dbReference>
<feature type="region of interest" description="Disordered" evidence="5">
    <location>
        <begin position="200"/>
        <end position="223"/>
    </location>
</feature>
<dbReference type="PANTHER" id="PTHR30055:SF234">
    <property type="entry name" value="HTH-TYPE TRANSCRIPTIONAL REGULATOR BETI"/>
    <property type="match status" value="1"/>
</dbReference>
<dbReference type="InterPro" id="IPR009057">
    <property type="entry name" value="Homeodomain-like_sf"/>
</dbReference>
<dbReference type="PRINTS" id="PR00455">
    <property type="entry name" value="HTHTETR"/>
</dbReference>
<dbReference type="SUPFAM" id="SSF46689">
    <property type="entry name" value="Homeodomain-like"/>
    <property type="match status" value="1"/>
</dbReference>
<evidence type="ECO:0000256" key="3">
    <source>
        <dbReference type="ARBA" id="ARBA00023163"/>
    </source>
</evidence>
<accession>A0ABM8WMW0</accession>
<feature type="compositionally biased region" description="Basic residues" evidence="5">
    <location>
        <begin position="210"/>
        <end position="223"/>
    </location>
</feature>
<evidence type="ECO:0000313" key="7">
    <source>
        <dbReference type="EMBL" id="CAG9168551.1"/>
    </source>
</evidence>
<name>A0ABM8WMW0_9BURK</name>
<dbReference type="Gene3D" id="1.10.10.60">
    <property type="entry name" value="Homeodomain-like"/>
    <property type="match status" value="1"/>
</dbReference>
<dbReference type="PROSITE" id="PS50977">
    <property type="entry name" value="HTH_TETR_2"/>
    <property type="match status" value="1"/>
</dbReference>
<feature type="domain" description="HTH tetR-type" evidence="6">
    <location>
        <begin position="6"/>
        <end position="66"/>
    </location>
</feature>
<protein>
    <submittedName>
        <fullName evidence="7">HTH-type transcriptional repressor KstR2</fullName>
    </submittedName>
</protein>
<keyword evidence="3" id="KW-0804">Transcription</keyword>
<keyword evidence="2 4" id="KW-0238">DNA-binding</keyword>
<dbReference type="InterPro" id="IPR036271">
    <property type="entry name" value="Tet_transcr_reg_TetR-rel_C_sf"/>
</dbReference>
<evidence type="ECO:0000256" key="5">
    <source>
        <dbReference type="SAM" id="MobiDB-lite"/>
    </source>
</evidence>